<dbReference type="EMBL" id="JABWMJ010000028">
    <property type="protein sequence ID" value="NUZ09093.1"/>
    <property type="molecule type" value="Genomic_DNA"/>
</dbReference>
<gene>
    <name evidence="1" type="ORF">HQN59_25470</name>
</gene>
<comment type="caution">
    <text evidence="1">The sequence shown here is derived from an EMBL/GenBank/DDBJ whole genome shotgun (WGS) entry which is preliminary data.</text>
</comment>
<name>A0A7Y6TZA3_9BURK</name>
<organism evidence="1 2">
    <name type="scientific">Piscinibacter koreensis</name>
    <dbReference type="NCBI Taxonomy" id="2742824"/>
    <lineage>
        <taxon>Bacteria</taxon>
        <taxon>Pseudomonadati</taxon>
        <taxon>Pseudomonadota</taxon>
        <taxon>Betaproteobacteria</taxon>
        <taxon>Burkholderiales</taxon>
        <taxon>Sphaerotilaceae</taxon>
        <taxon>Piscinibacter</taxon>
    </lineage>
</organism>
<accession>A0A7Y6TZA3</accession>
<keyword evidence="2" id="KW-1185">Reference proteome</keyword>
<sequence>MEALSRDRITVDLRGLRAALLERAKAAGQSPSEFVREVISTALGGGEPGDVAVPALRKDSASGGRARVFLRMSCEEAALLRARAQRAGVPPGEYVATLIATVPAVTAATSRSEQRAALIASTAELATLGRSVGQLSALLRGGSVPAPQEYRAVLDALIANVRRHLVLASGALAELEPLRSKRAAPPQPPN</sequence>
<dbReference type="Proteomes" id="UP000529637">
    <property type="component" value="Unassembled WGS sequence"/>
</dbReference>
<dbReference type="RefSeq" id="WP_176071947.1">
    <property type="nucleotide sequence ID" value="NZ_JABWMJ010000028.1"/>
</dbReference>
<protein>
    <submittedName>
        <fullName evidence="1">Uncharacterized protein</fullName>
    </submittedName>
</protein>
<evidence type="ECO:0000313" key="1">
    <source>
        <dbReference type="EMBL" id="NUZ09093.1"/>
    </source>
</evidence>
<evidence type="ECO:0000313" key="2">
    <source>
        <dbReference type="Proteomes" id="UP000529637"/>
    </source>
</evidence>
<dbReference type="AlphaFoldDB" id="A0A7Y6TZA3"/>
<proteinExistence type="predicted"/>
<reference evidence="1 2" key="1">
    <citation type="submission" date="2020-06" db="EMBL/GenBank/DDBJ databases">
        <title>Schlegella sp. ID0723 isolated from air conditioner.</title>
        <authorList>
            <person name="Kim D.Y."/>
            <person name="Kim D.-U."/>
        </authorList>
    </citation>
    <scope>NUCLEOTIDE SEQUENCE [LARGE SCALE GENOMIC DNA]</scope>
    <source>
        <strain evidence="1 2">ID0723</strain>
    </source>
</reference>